<dbReference type="PANTHER" id="PTHR10956:SF4">
    <property type="entry name" value="LARGE RIBOSOMAL SUBUNIT PROTEIN EL31"/>
    <property type="match status" value="1"/>
</dbReference>
<dbReference type="InParanoid" id="L9KM75"/>
<keyword evidence="3 8" id="KW-0689">Ribosomal protein</keyword>
<dbReference type="Pfam" id="PF01198">
    <property type="entry name" value="Ribosomal_L31e"/>
    <property type="match status" value="1"/>
</dbReference>
<comment type="function">
    <text evidence="5">Component of the large ribosomal subunit. The ribosome is a large ribonucleoprotein complex responsible for the synthesis of proteins in the cell.</text>
</comment>
<evidence type="ECO:0000256" key="4">
    <source>
        <dbReference type="ARBA" id="ARBA00023274"/>
    </source>
</evidence>
<dbReference type="STRING" id="246437.L9KM75"/>
<evidence type="ECO:0000313" key="9">
    <source>
        <dbReference type="Proteomes" id="UP000011518"/>
    </source>
</evidence>
<organism evidence="8 9">
    <name type="scientific">Tupaia chinensis</name>
    <name type="common">Chinese tree shrew</name>
    <name type="synonym">Tupaia belangeri chinensis</name>
    <dbReference type="NCBI Taxonomy" id="246437"/>
    <lineage>
        <taxon>Eukaryota</taxon>
        <taxon>Metazoa</taxon>
        <taxon>Chordata</taxon>
        <taxon>Craniata</taxon>
        <taxon>Vertebrata</taxon>
        <taxon>Euteleostomi</taxon>
        <taxon>Mammalia</taxon>
        <taxon>Eutheria</taxon>
        <taxon>Euarchontoglires</taxon>
        <taxon>Scandentia</taxon>
        <taxon>Tupaiidae</taxon>
        <taxon>Tupaia</taxon>
    </lineage>
</organism>
<reference evidence="9" key="2">
    <citation type="journal article" date="2013" name="Nat. Commun.">
        <title>Genome of the Chinese tree shrew.</title>
        <authorList>
            <person name="Fan Y."/>
            <person name="Huang Z.Y."/>
            <person name="Cao C.C."/>
            <person name="Chen C.S."/>
            <person name="Chen Y.X."/>
            <person name="Fan D.D."/>
            <person name="He J."/>
            <person name="Hou H.L."/>
            <person name="Hu L."/>
            <person name="Hu X.T."/>
            <person name="Jiang X.T."/>
            <person name="Lai R."/>
            <person name="Lang Y.S."/>
            <person name="Liang B."/>
            <person name="Liao S.G."/>
            <person name="Mu D."/>
            <person name="Ma Y.Y."/>
            <person name="Niu Y.Y."/>
            <person name="Sun X.Q."/>
            <person name="Xia J.Q."/>
            <person name="Xiao J."/>
            <person name="Xiong Z.Q."/>
            <person name="Xu L."/>
            <person name="Yang L."/>
            <person name="Zhang Y."/>
            <person name="Zhao W."/>
            <person name="Zhao X.D."/>
            <person name="Zheng Y.T."/>
            <person name="Zhou J.M."/>
            <person name="Zhu Y.B."/>
            <person name="Zhang G.J."/>
            <person name="Wang J."/>
            <person name="Yao Y.G."/>
        </authorList>
    </citation>
    <scope>NUCLEOTIDE SEQUENCE [LARGE SCALE GENOMIC DNA]</scope>
</reference>
<evidence type="ECO:0000256" key="5">
    <source>
        <dbReference type="ARBA" id="ARBA00034092"/>
    </source>
</evidence>
<dbReference type="InterPro" id="IPR023621">
    <property type="entry name" value="Ribosomal_eL31_dom_sf"/>
</dbReference>
<dbReference type="FunFam" id="3.10.440.10:FF:000001">
    <property type="entry name" value="60S ribosomal protein L31"/>
    <property type="match status" value="1"/>
</dbReference>
<name>L9KM75_TUPCH</name>
<evidence type="ECO:0000313" key="8">
    <source>
        <dbReference type="EMBL" id="ELW64040.1"/>
    </source>
</evidence>
<keyword evidence="9" id="KW-1185">Reference proteome</keyword>
<sequence>MRGRMSTSGSTAICIQISGLELEKRKNRFLPLKTEKNGSYKEGWGEEGRSPAINKVVAQEYTINIHNCIHGMGFKNHAPRALKEICQLAMKEMETSDVYMDVRFSKAVWAKRIRNVPYLIRVWLSRKHNEDENLPNKLYTMVTYVPVTTFNNL</sequence>
<comment type="similarity">
    <text evidence="1">Belongs to the eukaryotic ribosomal protein eL31 family.</text>
</comment>
<evidence type="ECO:0000256" key="2">
    <source>
        <dbReference type="ARBA" id="ARBA00011133"/>
    </source>
</evidence>
<dbReference type="EMBL" id="KB320756">
    <property type="protein sequence ID" value="ELW64040.1"/>
    <property type="molecule type" value="Genomic_DNA"/>
</dbReference>
<evidence type="ECO:0000256" key="7">
    <source>
        <dbReference type="ARBA" id="ARBA00035337"/>
    </source>
</evidence>
<dbReference type="Gene3D" id="3.10.440.10">
    <property type="match status" value="1"/>
</dbReference>
<reference evidence="9" key="1">
    <citation type="submission" date="2012-07" db="EMBL/GenBank/DDBJ databases">
        <title>Genome of the Chinese tree shrew, a rising model animal genetically related to primates.</title>
        <authorList>
            <person name="Zhang G."/>
            <person name="Fan Y."/>
            <person name="Yao Y."/>
            <person name="Huang Z."/>
        </authorList>
    </citation>
    <scope>NUCLEOTIDE SEQUENCE [LARGE SCALE GENOMIC DNA]</scope>
</reference>
<comment type="subunit">
    <text evidence="2">Component of the large ribosomal subunit.</text>
</comment>
<protein>
    <recommendedName>
        <fullName evidence="6">Large ribosomal subunit protein eL31</fullName>
    </recommendedName>
    <alternativeName>
        <fullName evidence="7">60S ribosomal protein L31</fullName>
    </alternativeName>
</protein>
<dbReference type="Proteomes" id="UP000011518">
    <property type="component" value="Unassembled WGS sequence"/>
</dbReference>
<proteinExistence type="inferred from homology"/>
<dbReference type="GO" id="GO:0002181">
    <property type="term" value="P:cytoplasmic translation"/>
    <property type="evidence" value="ECO:0007669"/>
    <property type="project" value="TreeGrafter"/>
</dbReference>
<evidence type="ECO:0000256" key="1">
    <source>
        <dbReference type="ARBA" id="ARBA00010808"/>
    </source>
</evidence>
<dbReference type="AlphaFoldDB" id="L9KM75"/>
<gene>
    <name evidence="8" type="ORF">TREES_T100006674</name>
</gene>
<dbReference type="SUPFAM" id="SSF54575">
    <property type="entry name" value="Ribosomal protein L31e"/>
    <property type="match status" value="1"/>
</dbReference>
<evidence type="ECO:0000256" key="3">
    <source>
        <dbReference type="ARBA" id="ARBA00022980"/>
    </source>
</evidence>
<dbReference type="SMART" id="SM01380">
    <property type="entry name" value="Ribosomal_L31e"/>
    <property type="match status" value="1"/>
</dbReference>
<dbReference type="GO" id="GO:0003735">
    <property type="term" value="F:structural constituent of ribosome"/>
    <property type="evidence" value="ECO:0007669"/>
    <property type="project" value="InterPro"/>
</dbReference>
<dbReference type="InterPro" id="IPR000054">
    <property type="entry name" value="Ribosomal_eL31"/>
</dbReference>
<accession>L9KM75</accession>
<evidence type="ECO:0000256" key="6">
    <source>
        <dbReference type="ARBA" id="ARBA00035230"/>
    </source>
</evidence>
<keyword evidence="4" id="KW-0687">Ribonucleoprotein</keyword>
<dbReference type="GO" id="GO:0022625">
    <property type="term" value="C:cytosolic large ribosomal subunit"/>
    <property type="evidence" value="ECO:0007669"/>
    <property type="project" value="TreeGrafter"/>
</dbReference>
<dbReference type="PANTHER" id="PTHR10956">
    <property type="entry name" value="60S RIBOSOMAL PROTEIN L31"/>
    <property type="match status" value="1"/>
</dbReference>